<dbReference type="InterPro" id="IPR036423">
    <property type="entry name" value="SOD-like_Cu/Zn_dom_sf"/>
</dbReference>
<feature type="signal peptide" evidence="2">
    <location>
        <begin position="1"/>
        <end position="21"/>
    </location>
</feature>
<dbReference type="GO" id="GO:0046872">
    <property type="term" value="F:metal ion binding"/>
    <property type="evidence" value="ECO:0007669"/>
    <property type="project" value="InterPro"/>
</dbReference>
<keyword evidence="2" id="KW-0732">Signal</keyword>
<dbReference type="OrthoDB" id="3297424at2"/>
<reference evidence="4 5" key="1">
    <citation type="submission" date="2019-03" db="EMBL/GenBank/DDBJ databases">
        <title>Sequencing the genomes of 1000 actinobacteria strains.</title>
        <authorList>
            <person name="Klenk H.-P."/>
        </authorList>
    </citation>
    <scope>NUCLEOTIDE SEQUENCE [LARGE SCALE GENOMIC DNA]</scope>
    <source>
        <strain evidence="4 5">DSM 44969</strain>
    </source>
</reference>
<dbReference type="InterPro" id="IPR001424">
    <property type="entry name" value="SOD_Cu_Zn_dom"/>
</dbReference>
<dbReference type="Proteomes" id="UP000295560">
    <property type="component" value="Unassembled WGS sequence"/>
</dbReference>
<proteinExistence type="inferred from homology"/>
<dbReference type="AlphaFoldDB" id="A0A4R1HWB8"/>
<evidence type="ECO:0000313" key="5">
    <source>
        <dbReference type="Proteomes" id="UP000295560"/>
    </source>
</evidence>
<accession>A0A4R1HWB8</accession>
<feature type="domain" description="Superoxide dismutase copper/zinc binding" evidence="3">
    <location>
        <begin position="66"/>
        <end position="187"/>
    </location>
</feature>
<dbReference type="Pfam" id="PF00080">
    <property type="entry name" value="Sod_Cu"/>
    <property type="match status" value="1"/>
</dbReference>
<evidence type="ECO:0000256" key="1">
    <source>
        <dbReference type="ARBA" id="ARBA00010457"/>
    </source>
</evidence>
<sequence length="192" mass="19449">MRTLHRPIRFVLLLGTAGLLAACGSDAGSTSTTGDGATQVSATFASGSGPAFTYDTARVPVGAKATVDASSGDGSTTTTLTVSGLNPNAMYGAHAHAKPCGATGDAAGPHFQMRQDPVTPSVDPAYANPSNEIWLDLTTDAQGAGTATSTVPWTFPDDRRARSVIIHEMPTKTEPGKAGTAGARPACVDVGF</sequence>
<organism evidence="4 5">
    <name type="scientific">Pseudonocardia endophytica</name>
    <dbReference type="NCBI Taxonomy" id="401976"/>
    <lineage>
        <taxon>Bacteria</taxon>
        <taxon>Bacillati</taxon>
        <taxon>Actinomycetota</taxon>
        <taxon>Actinomycetes</taxon>
        <taxon>Pseudonocardiales</taxon>
        <taxon>Pseudonocardiaceae</taxon>
        <taxon>Pseudonocardia</taxon>
    </lineage>
</organism>
<gene>
    <name evidence="4" type="ORF">EV378_2899</name>
</gene>
<dbReference type="RefSeq" id="WP_132425214.1">
    <property type="nucleotide sequence ID" value="NZ_SMFZ01000001.1"/>
</dbReference>
<dbReference type="EMBL" id="SMFZ01000001">
    <property type="protein sequence ID" value="TCK27044.1"/>
    <property type="molecule type" value="Genomic_DNA"/>
</dbReference>
<evidence type="ECO:0000313" key="4">
    <source>
        <dbReference type="EMBL" id="TCK27044.1"/>
    </source>
</evidence>
<dbReference type="Gene3D" id="2.60.40.200">
    <property type="entry name" value="Superoxide dismutase, copper/zinc binding domain"/>
    <property type="match status" value="1"/>
</dbReference>
<dbReference type="PROSITE" id="PS51257">
    <property type="entry name" value="PROKAR_LIPOPROTEIN"/>
    <property type="match status" value="1"/>
</dbReference>
<feature type="chain" id="PRO_5038982369" evidence="2">
    <location>
        <begin position="22"/>
        <end position="192"/>
    </location>
</feature>
<keyword evidence="5" id="KW-1185">Reference proteome</keyword>
<comment type="caution">
    <text evidence="4">The sequence shown here is derived from an EMBL/GenBank/DDBJ whole genome shotgun (WGS) entry which is preliminary data.</text>
</comment>
<evidence type="ECO:0000259" key="3">
    <source>
        <dbReference type="Pfam" id="PF00080"/>
    </source>
</evidence>
<dbReference type="GO" id="GO:0006801">
    <property type="term" value="P:superoxide metabolic process"/>
    <property type="evidence" value="ECO:0007669"/>
    <property type="project" value="InterPro"/>
</dbReference>
<name>A0A4R1HWB8_PSEEN</name>
<evidence type="ECO:0000256" key="2">
    <source>
        <dbReference type="SAM" id="SignalP"/>
    </source>
</evidence>
<comment type="similarity">
    <text evidence="1">Belongs to the Cu-Zn superoxide dismutase family.</text>
</comment>
<dbReference type="SUPFAM" id="SSF49329">
    <property type="entry name" value="Cu,Zn superoxide dismutase-like"/>
    <property type="match status" value="1"/>
</dbReference>
<protein>
    <submittedName>
        <fullName evidence="4">Cu-Zn family superoxide dismutase</fullName>
    </submittedName>
</protein>